<feature type="domain" description="MULE transposase" evidence="1">
    <location>
        <begin position="326"/>
        <end position="420"/>
    </location>
</feature>
<dbReference type="InterPro" id="IPR018289">
    <property type="entry name" value="MULE_transposase_dom"/>
</dbReference>
<evidence type="ECO:0000259" key="1">
    <source>
        <dbReference type="Pfam" id="PF10551"/>
    </source>
</evidence>
<dbReference type="PANTHER" id="PTHR47718">
    <property type="entry name" value="OS01G0519700 PROTEIN"/>
    <property type="match status" value="1"/>
</dbReference>
<evidence type="ECO:0000313" key="2">
    <source>
        <dbReference type="EMBL" id="KAG7562134.1"/>
    </source>
</evidence>
<sequence>MDALLAQLHAQGVVESPFAEEEWKLPVVNTPINDLSPSSPFDFPLYDPIPLPDEEEEAELDIECIPSPLAAVQDLYQLADEITDINLPPDLPDQPPSDDFHVRLPPISPTFTLTALIDAVNLHGKQNGYAVRKGSTAKDRKGEVAYVYLVCPYSGVYKPSHAYLTEIGPMTNRRPTTKRRGCEFKLYAKLSKGMWSIMAKELRHNHPRDPSARSQHIHRKPTAAETVAVLAAFDAGINSNRILASLRETAKRKNRETLVSEQEIYTMRSRYYRIGGGGRTRTDTLIQELKNSGSHHAAKFGQFGELTHLLITDPMALALGKHYGEVLYIDCTYRTNKFKLPLFHVVAATGANCSFTIAFGYLAREQEDDYLWAMHNLRDLLRIVPVKTFVTDNDKALRNAIDRVYPETTKLLCIWHINKNIVSRKKGIAEEDWNKMLAHWYRIVRAPTLTEFEEVLTSFAMEWTYRDDTEAACTYMMTLFNDAEYFCAYATRGKFHLNATATSVVEGSHAALKRSLNARASDLYHVTNNVLRYMTAGQYRIFTKHAHEQGRGWVELPPSLALVGSIFFCKRRNVVVTGFIGPDGRLLPTSAVRSRLPRPRRCWSRWITRRQPTVD</sequence>
<evidence type="ECO:0000313" key="3">
    <source>
        <dbReference type="Proteomes" id="UP000812966"/>
    </source>
</evidence>
<dbReference type="Proteomes" id="UP000812966">
    <property type="component" value="Unassembled WGS sequence"/>
</dbReference>
<accession>A0A8K0JN11</accession>
<gene>
    <name evidence="2" type="ORF">FFLO_02416</name>
</gene>
<comment type="caution">
    <text evidence="2">The sequence shown here is derived from an EMBL/GenBank/DDBJ whole genome shotgun (WGS) entry which is preliminary data.</text>
</comment>
<reference evidence="2" key="1">
    <citation type="submission" date="2020-04" db="EMBL/GenBank/DDBJ databases">
        <title>Analysis of mating type loci in Filobasidium floriforme.</title>
        <authorList>
            <person name="Nowrousian M."/>
        </authorList>
    </citation>
    <scope>NUCLEOTIDE SEQUENCE</scope>
    <source>
        <strain evidence="2">CBS 6242</strain>
    </source>
</reference>
<proteinExistence type="predicted"/>
<dbReference type="AlphaFoldDB" id="A0A8K0JN11"/>
<protein>
    <recommendedName>
        <fullName evidence="1">MULE transposase domain-containing protein</fullName>
    </recommendedName>
</protein>
<dbReference type="PANTHER" id="PTHR47718:SF3">
    <property type="entry name" value="PROTEIN FAR1-RELATED SEQUENCE 5-LIKE"/>
    <property type="match status" value="1"/>
</dbReference>
<keyword evidence="3" id="KW-1185">Reference proteome</keyword>
<name>A0A8K0JN11_9TREE</name>
<dbReference type="EMBL" id="JABELV010000038">
    <property type="protein sequence ID" value="KAG7562134.1"/>
    <property type="molecule type" value="Genomic_DNA"/>
</dbReference>
<organism evidence="2 3">
    <name type="scientific">Filobasidium floriforme</name>
    <dbReference type="NCBI Taxonomy" id="5210"/>
    <lineage>
        <taxon>Eukaryota</taxon>
        <taxon>Fungi</taxon>
        <taxon>Dikarya</taxon>
        <taxon>Basidiomycota</taxon>
        <taxon>Agaricomycotina</taxon>
        <taxon>Tremellomycetes</taxon>
        <taxon>Filobasidiales</taxon>
        <taxon>Filobasidiaceae</taxon>
        <taxon>Filobasidium</taxon>
    </lineage>
</organism>
<dbReference type="Pfam" id="PF10551">
    <property type="entry name" value="MULE"/>
    <property type="match status" value="1"/>
</dbReference>